<keyword evidence="4" id="KW-0964">Secreted</keyword>
<comment type="caution">
    <text evidence="6">The sequence shown here is derived from an EMBL/GenBank/DDBJ whole genome shotgun (WGS) entry which is preliminary data.</text>
</comment>
<dbReference type="InterPro" id="IPR011050">
    <property type="entry name" value="Pectin_lyase_fold/virulence"/>
</dbReference>
<evidence type="ECO:0000313" key="6">
    <source>
        <dbReference type="EMBL" id="KAK8522649.1"/>
    </source>
</evidence>
<keyword evidence="7" id="KW-1185">Reference proteome</keyword>
<gene>
    <name evidence="6" type="ORF">V6N12_056350</name>
</gene>
<evidence type="ECO:0000256" key="4">
    <source>
        <dbReference type="RuleBase" id="RU000589"/>
    </source>
</evidence>
<dbReference type="PROSITE" id="PS00800">
    <property type="entry name" value="PECTINESTERASE_1"/>
    <property type="match status" value="1"/>
</dbReference>
<dbReference type="Pfam" id="PF01095">
    <property type="entry name" value="Pectinesterase"/>
    <property type="match status" value="1"/>
</dbReference>
<evidence type="ECO:0000313" key="7">
    <source>
        <dbReference type="Proteomes" id="UP001472677"/>
    </source>
</evidence>
<keyword evidence="4" id="KW-0134">Cell wall</keyword>
<name>A0ABR2CS87_9ROSI</name>
<keyword evidence="2 4" id="KW-0378">Hydrolase</keyword>
<dbReference type="Gene3D" id="2.160.20.10">
    <property type="entry name" value="Single-stranded right-handed beta-helix, Pectin lyase-like"/>
    <property type="match status" value="1"/>
</dbReference>
<comment type="catalytic activity">
    <reaction evidence="4">
        <text>[(1-&gt;4)-alpha-D-galacturonosyl methyl ester](n) + n H2O = [(1-&gt;4)-alpha-D-galacturonosyl](n) + n methanol + n H(+)</text>
        <dbReference type="Rhea" id="RHEA:22380"/>
        <dbReference type="Rhea" id="RHEA-COMP:14570"/>
        <dbReference type="Rhea" id="RHEA-COMP:14573"/>
        <dbReference type="ChEBI" id="CHEBI:15377"/>
        <dbReference type="ChEBI" id="CHEBI:15378"/>
        <dbReference type="ChEBI" id="CHEBI:17790"/>
        <dbReference type="ChEBI" id="CHEBI:140522"/>
        <dbReference type="ChEBI" id="CHEBI:140523"/>
        <dbReference type="EC" id="3.1.1.11"/>
    </reaction>
</comment>
<comment type="pathway">
    <text evidence="1 4">Glycan metabolism; pectin degradation; 2-dehydro-3-deoxy-D-gluconate from pectin: step 1/5.</text>
</comment>
<reference evidence="6 7" key="1">
    <citation type="journal article" date="2024" name="G3 (Bethesda)">
        <title>Genome assembly of Hibiscus sabdariffa L. provides insights into metabolisms of medicinal natural products.</title>
        <authorList>
            <person name="Kim T."/>
        </authorList>
    </citation>
    <scope>NUCLEOTIDE SEQUENCE [LARGE SCALE GENOMIC DNA]</scope>
    <source>
        <strain evidence="6">TK-2024</strain>
        <tissue evidence="6">Old leaves</tissue>
    </source>
</reference>
<dbReference type="InterPro" id="IPR012334">
    <property type="entry name" value="Pectin_lyas_fold"/>
</dbReference>
<dbReference type="InterPro" id="IPR000070">
    <property type="entry name" value="Pectinesterase_cat"/>
</dbReference>
<dbReference type="EMBL" id="JBBPBM010000045">
    <property type="protein sequence ID" value="KAK8522649.1"/>
    <property type="molecule type" value="Genomic_DNA"/>
</dbReference>
<keyword evidence="3 4" id="KW-0063">Aspartyl esterase</keyword>
<dbReference type="EC" id="3.1.1.11" evidence="4"/>
<dbReference type="Proteomes" id="UP001472677">
    <property type="component" value="Unassembled WGS sequence"/>
</dbReference>
<sequence length="199" mass="21514">MGNGVNVASTLALDQTRFSFHDLAIQVTLDQAIQAHRLVSTMNLSNFSKLISNSLAINKPTATLTSKQVGNRHLLAHEFLAWLSSVDQKLLQKIGAQLNADIVVAKYGFDNFKTISEVVAAAGGGRRTIIHVKVGVYNENVDIPRLAKSIMLIEDGMDATVVSGNKIARTVTTFRTTTIGVVDDSFIAGDITFENTVEP</sequence>
<organism evidence="6 7">
    <name type="scientific">Hibiscus sabdariffa</name>
    <name type="common">roselle</name>
    <dbReference type="NCBI Taxonomy" id="183260"/>
    <lineage>
        <taxon>Eukaryota</taxon>
        <taxon>Viridiplantae</taxon>
        <taxon>Streptophyta</taxon>
        <taxon>Embryophyta</taxon>
        <taxon>Tracheophyta</taxon>
        <taxon>Spermatophyta</taxon>
        <taxon>Magnoliopsida</taxon>
        <taxon>eudicotyledons</taxon>
        <taxon>Gunneridae</taxon>
        <taxon>Pentapetalae</taxon>
        <taxon>rosids</taxon>
        <taxon>malvids</taxon>
        <taxon>Malvales</taxon>
        <taxon>Malvaceae</taxon>
        <taxon>Malvoideae</taxon>
        <taxon>Hibiscus</taxon>
    </lineage>
</organism>
<evidence type="ECO:0000256" key="3">
    <source>
        <dbReference type="ARBA" id="ARBA00023085"/>
    </source>
</evidence>
<feature type="domain" description="Pectinesterase catalytic" evidence="5">
    <location>
        <begin position="101"/>
        <end position="198"/>
    </location>
</feature>
<keyword evidence="4" id="KW-0961">Cell wall biogenesis/degradation</keyword>
<protein>
    <recommendedName>
        <fullName evidence="4">Pectinesterase</fullName>
        <ecNumber evidence="4">3.1.1.11</ecNumber>
    </recommendedName>
</protein>
<dbReference type="InterPro" id="IPR018040">
    <property type="entry name" value="Pectinesterase_Tyr_AS"/>
</dbReference>
<evidence type="ECO:0000256" key="2">
    <source>
        <dbReference type="ARBA" id="ARBA00022801"/>
    </source>
</evidence>
<dbReference type="PANTHER" id="PTHR31707">
    <property type="entry name" value="PECTINESTERASE"/>
    <property type="match status" value="1"/>
</dbReference>
<comment type="subcellular location">
    <subcellularLocation>
        <location evidence="4">Secreted</location>
        <location evidence="4">Cell wall</location>
    </subcellularLocation>
</comment>
<proteinExistence type="predicted"/>
<dbReference type="SUPFAM" id="SSF51126">
    <property type="entry name" value="Pectin lyase-like"/>
    <property type="match status" value="1"/>
</dbReference>
<accession>A0ABR2CS87</accession>
<evidence type="ECO:0000256" key="1">
    <source>
        <dbReference type="ARBA" id="ARBA00005184"/>
    </source>
</evidence>
<comment type="function">
    <text evidence="4">Acts in the modification of cell walls via demethylesterification of cell wall pectin.</text>
</comment>
<evidence type="ECO:0000259" key="5">
    <source>
        <dbReference type="Pfam" id="PF01095"/>
    </source>
</evidence>